<dbReference type="InterPro" id="IPR011513">
    <property type="entry name" value="Nse1"/>
</dbReference>
<comment type="catalytic activity">
    <reaction evidence="1 15">
        <text>S-ubiquitinyl-[E2 ubiquitin-conjugating enzyme]-L-cysteine + [acceptor protein]-L-lysine = [E2 ubiquitin-conjugating enzyme]-L-cysteine + N(6)-ubiquitinyl-[acceptor protein]-L-lysine.</text>
        <dbReference type="EC" id="2.3.2.27"/>
    </reaction>
</comment>
<dbReference type="InterPro" id="IPR036388">
    <property type="entry name" value="WH-like_DNA-bd_sf"/>
</dbReference>
<evidence type="ECO:0000256" key="10">
    <source>
        <dbReference type="ARBA" id="ARBA00022786"/>
    </source>
</evidence>
<dbReference type="Gene3D" id="1.10.10.10">
    <property type="entry name" value="Winged helix-like DNA-binding domain superfamily/Winged helix DNA-binding domain"/>
    <property type="match status" value="1"/>
</dbReference>
<dbReference type="PANTHER" id="PTHR20973:SF0">
    <property type="entry name" value="NON-STRUCTURAL MAINTENANCE OF CHROMOSOMES ELEMENT 1 HOMOLOG"/>
    <property type="match status" value="1"/>
</dbReference>
<evidence type="ECO:0000256" key="16">
    <source>
        <dbReference type="SAM" id="MobiDB-lite"/>
    </source>
</evidence>
<comment type="subunit">
    <text evidence="15">Component of the Smc5-Smc6 complex.</text>
</comment>
<dbReference type="GO" id="GO:0008270">
    <property type="term" value="F:zinc ion binding"/>
    <property type="evidence" value="ECO:0007669"/>
    <property type="project" value="UniProtKB-KW"/>
</dbReference>
<sequence>MSRDDLRASSPTETPHYTNAHRALLQSFLSRPIQTVDALKPTLAAILTAQNPSRPTLPGDITPSTLPPLLTTLNTKLAPLDYELRPTRSQSPSRTQLYALVNTSSDAFTQLATSFTPDEIAYVKRLLDAIFIENDTRGKEVLAVNTMRAKQLAKAPPRQSQRRRKEEEGPVVNSIKIEAAERVVEALISQSFLSRSRGNYISLAPRGVLELRGYLKEMYNEEGDGGVVRIRDCYGCAEIVTVGVRCGERGCGCRLHEQCAVGVLRGEARRRCPVCKGGWGGEWVGEKAATAGGGGRRGTRGRGEELEEEEEEDE</sequence>
<dbReference type="Gene3D" id="3.90.1150.220">
    <property type="match status" value="1"/>
</dbReference>
<dbReference type="InterPro" id="IPR013083">
    <property type="entry name" value="Znf_RING/FYVE/PHD"/>
</dbReference>
<keyword evidence="12 15" id="KW-0233">DNA recombination</keyword>
<evidence type="ECO:0000313" key="19">
    <source>
        <dbReference type="Proteomes" id="UP000799444"/>
    </source>
</evidence>
<evidence type="ECO:0000256" key="11">
    <source>
        <dbReference type="ARBA" id="ARBA00022833"/>
    </source>
</evidence>
<dbReference type="GO" id="GO:0000724">
    <property type="term" value="P:double-strand break repair via homologous recombination"/>
    <property type="evidence" value="ECO:0007669"/>
    <property type="project" value="TreeGrafter"/>
</dbReference>
<evidence type="ECO:0000256" key="9">
    <source>
        <dbReference type="ARBA" id="ARBA00022771"/>
    </source>
</evidence>
<dbReference type="Pfam" id="PF08746">
    <property type="entry name" value="zf-RING-like"/>
    <property type="match status" value="1"/>
</dbReference>
<gene>
    <name evidence="18" type="ORF">EJ04DRAFT_497962</name>
</gene>
<dbReference type="GO" id="GO:0030915">
    <property type="term" value="C:Smc5-Smc6 complex"/>
    <property type="evidence" value="ECO:0007669"/>
    <property type="project" value="UniProtKB-UniRule"/>
</dbReference>
<keyword evidence="6 15" id="KW-0808">Transferase</keyword>
<keyword evidence="8 15" id="KW-0227">DNA damage</keyword>
<dbReference type="InterPro" id="IPR014857">
    <property type="entry name" value="Nse1_RING_C4HC3-type"/>
</dbReference>
<evidence type="ECO:0000256" key="13">
    <source>
        <dbReference type="ARBA" id="ARBA00023204"/>
    </source>
</evidence>
<keyword evidence="13 15" id="KW-0234">DNA repair</keyword>
<dbReference type="Gene3D" id="3.30.40.10">
    <property type="entry name" value="Zinc/RING finger domain, C3HC4 (zinc finger)"/>
    <property type="match status" value="1"/>
</dbReference>
<protein>
    <recommendedName>
        <fullName evidence="5 15">Non-structural maintenance of chromosomes element 1 homolog</fullName>
        <ecNumber evidence="4 15">2.3.2.27</ecNumber>
    </recommendedName>
</protein>
<keyword evidence="9 15" id="KW-0863">Zinc-finger</keyword>
<evidence type="ECO:0000313" key="18">
    <source>
        <dbReference type="EMBL" id="KAF2731834.1"/>
    </source>
</evidence>
<dbReference type="Pfam" id="PF07574">
    <property type="entry name" value="SMC_Nse1"/>
    <property type="match status" value="1"/>
</dbReference>
<evidence type="ECO:0000259" key="17">
    <source>
        <dbReference type="Pfam" id="PF08746"/>
    </source>
</evidence>
<dbReference type="OrthoDB" id="185455at2759"/>
<evidence type="ECO:0000256" key="14">
    <source>
        <dbReference type="ARBA" id="ARBA00023242"/>
    </source>
</evidence>
<evidence type="ECO:0000256" key="1">
    <source>
        <dbReference type="ARBA" id="ARBA00000900"/>
    </source>
</evidence>
<feature type="region of interest" description="Disordered" evidence="16">
    <location>
        <begin position="286"/>
        <end position="314"/>
    </location>
</feature>
<keyword evidence="19" id="KW-1185">Reference proteome</keyword>
<evidence type="ECO:0000256" key="15">
    <source>
        <dbReference type="RuleBase" id="RU368018"/>
    </source>
</evidence>
<keyword evidence="7 15" id="KW-0479">Metal-binding</keyword>
<organism evidence="18 19">
    <name type="scientific">Polyplosphaeria fusca</name>
    <dbReference type="NCBI Taxonomy" id="682080"/>
    <lineage>
        <taxon>Eukaryota</taxon>
        <taxon>Fungi</taxon>
        <taxon>Dikarya</taxon>
        <taxon>Ascomycota</taxon>
        <taxon>Pezizomycotina</taxon>
        <taxon>Dothideomycetes</taxon>
        <taxon>Pleosporomycetidae</taxon>
        <taxon>Pleosporales</taxon>
        <taxon>Tetraplosphaeriaceae</taxon>
        <taxon>Polyplosphaeria</taxon>
    </lineage>
</organism>
<keyword evidence="14 15" id="KW-0539">Nucleus</keyword>
<evidence type="ECO:0000256" key="3">
    <source>
        <dbReference type="ARBA" id="ARBA00010258"/>
    </source>
</evidence>
<accession>A0A9P4UYX5</accession>
<dbReference type="GO" id="GO:0061630">
    <property type="term" value="F:ubiquitin protein ligase activity"/>
    <property type="evidence" value="ECO:0007669"/>
    <property type="project" value="UniProtKB-EC"/>
</dbReference>
<reference evidence="18" key="1">
    <citation type="journal article" date="2020" name="Stud. Mycol.">
        <title>101 Dothideomycetes genomes: a test case for predicting lifestyles and emergence of pathogens.</title>
        <authorList>
            <person name="Haridas S."/>
            <person name="Albert R."/>
            <person name="Binder M."/>
            <person name="Bloem J."/>
            <person name="Labutti K."/>
            <person name="Salamov A."/>
            <person name="Andreopoulos B."/>
            <person name="Baker S."/>
            <person name="Barry K."/>
            <person name="Bills G."/>
            <person name="Bluhm B."/>
            <person name="Cannon C."/>
            <person name="Castanera R."/>
            <person name="Culley D."/>
            <person name="Daum C."/>
            <person name="Ezra D."/>
            <person name="Gonzalez J."/>
            <person name="Henrissat B."/>
            <person name="Kuo A."/>
            <person name="Liang C."/>
            <person name="Lipzen A."/>
            <person name="Lutzoni F."/>
            <person name="Magnuson J."/>
            <person name="Mondo S."/>
            <person name="Nolan M."/>
            <person name="Ohm R."/>
            <person name="Pangilinan J."/>
            <person name="Park H.-J."/>
            <person name="Ramirez L."/>
            <person name="Alfaro M."/>
            <person name="Sun H."/>
            <person name="Tritt A."/>
            <person name="Yoshinaga Y."/>
            <person name="Zwiers L.-H."/>
            <person name="Turgeon B."/>
            <person name="Goodwin S."/>
            <person name="Spatafora J."/>
            <person name="Crous P."/>
            <person name="Grigoriev I."/>
        </authorList>
    </citation>
    <scope>NUCLEOTIDE SEQUENCE</scope>
    <source>
        <strain evidence="18">CBS 125425</strain>
    </source>
</reference>
<comment type="caution">
    <text evidence="18">The sequence shown here is derived from an EMBL/GenBank/DDBJ whole genome shotgun (WGS) entry which is preliminary data.</text>
</comment>
<feature type="domain" description="Non-structural maintenance of chromosomes element 1 RING C4HC3-type" evidence="17">
    <location>
        <begin position="233"/>
        <end position="275"/>
    </location>
</feature>
<comment type="subcellular location">
    <subcellularLocation>
        <location evidence="2 15">Nucleus</location>
    </subcellularLocation>
</comment>
<evidence type="ECO:0000256" key="5">
    <source>
        <dbReference type="ARBA" id="ARBA00019422"/>
    </source>
</evidence>
<dbReference type="PANTHER" id="PTHR20973">
    <property type="entry name" value="NON-SMC ELEMENT 1-RELATED"/>
    <property type="match status" value="1"/>
</dbReference>
<comment type="similarity">
    <text evidence="3 15">Belongs to the NSE1 family.</text>
</comment>
<evidence type="ECO:0000256" key="4">
    <source>
        <dbReference type="ARBA" id="ARBA00012483"/>
    </source>
</evidence>
<dbReference type="Proteomes" id="UP000799444">
    <property type="component" value="Unassembled WGS sequence"/>
</dbReference>
<evidence type="ECO:0000256" key="7">
    <source>
        <dbReference type="ARBA" id="ARBA00022723"/>
    </source>
</evidence>
<evidence type="ECO:0000256" key="2">
    <source>
        <dbReference type="ARBA" id="ARBA00004123"/>
    </source>
</evidence>
<comment type="function">
    <text evidence="15">Acts in a DNA repair pathway for removal of UV-induced DNA damage that is distinct from classical nucleotide excision repair and in repair of ionizing radiation damage. Functions in homologous recombination repair of DNA double strand breaks and in recovery of stalled replication forks.</text>
</comment>
<name>A0A9P4UYX5_9PLEO</name>
<evidence type="ECO:0000256" key="6">
    <source>
        <dbReference type="ARBA" id="ARBA00022679"/>
    </source>
</evidence>
<dbReference type="AlphaFoldDB" id="A0A9P4UYX5"/>
<evidence type="ECO:0000256" key="8">
    <source>
        <dbReference type="ARBA" id="ARBA00022763"/>
    </source>
</evidence>
<proteinExistence type="inferred from homology"/>
<keyword evidence="10 15" id="KW-0833">Ubl conjugation pathway</keyword>
<evidence type="ECO:0000256" key="12">
    <source>
        <dbReference type="ARBA" id="ARBA00023172"/>
    </source>
</evidence>
<keyword evidence="11 15" id="KW-0862">Zinc</keyword>
<dbReference type="GO" id="GO:0005634">
    <property type="term" value="C:nucleus"/>
    <property type="evidence" value="ECO:0007669"/>
    <property type="project" value="UniProtKB-SubCell"/>
</dbReference>
<feature type="compositionally biased region" description="Acidic residues" evidence="16">
    <location>
        <begin position="305"/>
        <end position="314"/>
    </location>
</feature>
<dbReference type="EMBL" id="ML996188">
    <property type="protein sequence ID" value="KAF2731834.1"/>
    <property type="molecule type" value="Genomic_DNA"/>
</dbReference>
<dbReference type="EC" id="2.3.2.27" evidence="4 15"/>